<evidence type="ECO:0000256" key="4">
    <source>
        <dbReference type="ARBA" id="ARBA00022797"/>
    </source>
</evidence>
<comment type="similarity">
    <text evidence="2 8">Belongs to the extradiol ring-cleavage dioxygenase family.</text>
</comment>
<evidence type="ECO:0000256" key="8">
    <source>
        <dbReference type="RuleBase" id="RU000683"/>
    </source>
</evidence>
<keyword evidence="5 8" id="KW-0223">Dioxygenase</keyword>
<dbReference type="PANTHER" id="PTHR21366:SF30">
    <property type="entry name" value="BLL2330 PROTEIN"/>
    <property type="match status" value="1"/>
</dbReference>
<feature type="domain" description="VOC" evidence="9">
    <location>
        <begin position="5"/>
        <end position="138"/>
    </location>
</feature>
<evidence type="ECO:0000313" key="10">
    <source>
        <dbReference type="EMBL" id="MEJ8845560.1"/>
    </source>
</evidence>
<evidence type="ECO:0000256" key="7">
    <source>
        <dbReference type="ARBA" id="ARBA00023004"/>
    </source>
</evidence>
<dbReference type="InterPro" id="IPR050383">
    <property type="entry name" value="GlyoxalaseI/FosfomycinResist"/>
</dbReference>
<evidence type="ECO:0000256" key="2">
    <source>
        <dbReference type="ARBA" id="ARBA00008784"/>
    </source>
</evidence>
<evidence type="ECO:0000256" key="1">
    <source>
        <dbReference type="ARBA" id="ARBA00001954"/>
    </source>
</evidence>
<dbReference type="EMBL" id="JBBKZT010000001">
    <property type="protein sequence ID" value="MEJ8845560.1"/>
    <property type="molecule type" value="Genomic_DNA"/>
</dbReference>
<evidence type="ECO:0000256" key="5">
    <source>
        <dbReference type="ARBA" id="ARBA00022964"/>
    </source>
</evidence>
<evidence type="ECO:0000259" key="9">
    <source>
        <dbReference type="PROSITE" id="PS51819"/>
    </source>
</evidence>
<dbReference type="InterPro" id="IPR004360">
    <property type="entry name" value="Glyas_Fos-R_dOase_dom"/>
</dbReference>
<dbReference type="Proteomes" id="UP001385892">
    <property type="component" value="Unassembled WGS sequence"/>
</dbReference>
<dbReference type="PANTHER" id="PTHR21366">
    <property type="entry name" value="GLYOXALASE FAMILY PROTEIN"/>
    <property type="match status" value="1"/>
</dbReference>
<dbReference type="InterPro" id="IPR000486">
    <property type="entry name" value="Xdiol_ring_cleave_dOase_1/2"/>
</dbReference>
<dbReference type="PROSITE" id="PS00082">
    <property type="entry name" value="EXTRADIOL_DIOXYGENAS"/>
    <property type="match status" value="1"/>
</dbReference>
<dbReference type="SUPFAM" id="SSF54593">
    <property type="entry name" value="Glyoxalase/Bleomycin resistance protein/Dihydroxybiphenyl dioxygenase"/>
    <property type="match status" value="1"/>
</dbReference>
<accession>A0ABU8WDI4</accession>
<keyword evidence="6 8" id="KW-0560">Oxidoreductase</keyword>
<dbReference type="PROSITE" id="PS51819">
    <property type="entry name" value="VOC"/>
    <property type="match status" value="1"/>
</dbReference>
<dbReference type="RefSeq" id="WP_340340721.1">
    <property type="nucleotide sequence ID" value="NZ_JBBKZT010000001.1"/>
</dbReference>
<protein>
    <submittedName>
        <fullName evidence="10">VOC family protein</fullName>
    </submittedName>
</protein>
<keyword evidence="7 8" id="KW-0408">Iron</keyword>
<name>A0ABU8WDI4_9BURK</name>
<evidence type="ECO:0000313" key="11">
    <source>
        <dbReference type="Proteomes" id="UP001385892"/>
    </source>
</evidence>
<dbReference type="InterPro" id="IPR029068">
    <property type="entry name" value="Glyas_Bleomycin-R_OHBP_Dase"/>
</dbReference>
<dbReference type="Gene3D" id="3.10.180.10">
    <property type="entry name" value="2,3-Dihydroxybiphenyl 1,2-Dioxygenase, domain 1"/>
    <property type="match status" value="1"/>
</dbReference>
<sequence>MLCKKLHHAAFRCTDAAATARFYTGVLGLKLSHALTQDVVPSTGQHAPHIHLFFEMEDGSSIAFFECPTAPGGIRDMKAPAWIQHFAFQVDSIEVLHQARAELEDLGVPVIGPVNHDDFVLSIYFNDPSGHRLELTAPICTAQRLASFAAEAPRVLQHWTTLQLQASTDTFDTVHRV</sequence>
<evidence type="ECO:0000256" key="6">
    <source>
        <dbReference type="ARBA" id="ARBA00023002"/>
    </source>
</evidence>
<proteinExistence type="inferred from homology"/>
<organism evidence="10 11">
    <name type="scientific">Variovorax rhizosphaerae</name>
    <dbReference type="NCBI Taxonomy" id="1836200"/>
    <lineage>
        <taxon>Bacteria</taxon>
        <taxon>Pseudomonadati</taxon>
        <taxon>Pseudomonadota</taxon>
        <taxon>Betaproteobacteria</taxon>
        <taxon>Burkholderiales</taxon>
        <taxon>Comamonadaceae</taxon>
        <taxon>Variovorax</taxon>
    </lineage>
</organism>
<keyword evidence="11" id="KW-1185">Reference proteome</keyword>
<dbReference type="CDD" id="cd06587">
    <property type="entry name" value="VOC"/>
    <property type="match status" value="1"/>
</dbReference>
<gene>
    <name evidence="10" type="ORF">WKW82_02810</name>
</gene>
<comment type="cofactor">
    <cofactor evidence="1 8">
        <name>Fe(2+)</name>
        <dbReference type="ChEBI" id="CHEBI:29033"/>
    </cofactor>
</comment>
<dbReference type="Pfam" id="PF00903">
    <property type="entry name" value="Glyoxalase"/>
    <property type="match status" value="1"/>
</dbReference>
<reference evidence="10 11" key="1">
    <citation type="submission" date="2024-03" db="EMBL/GenBank/DDBJ databases">
        <title>Novel species of the genus Variovorax.</title>
        <authorList>
            <person name="Liu Q."/>
            <person name="Xin Y.-H."/>
        </authorList>
    </citation>
    <scope>NUCLEOTIDE SEQUENCE [LARGE SCALE GENOMIC DNA]</scope>
    <source>
        <strain evidence="10 11">KACC 18900</strain>
    </source>
</reference>
<keyword evidence="3" id="KW-0479">Metal-binding</keyword>
<dbReference type="InterPro" id="IPR037523">
    <property type="entry name" value="VOC_core"/>
</dbReference>
<keyword evidence="4 8" id="KW-0058">Aromatic hydrocarbons catabolism</keyword>
<evidence type="ECO:0000256" key="3">
    <source>
        <dbReference type="ARBA" id="ARBA00022723"/>
    </source>
</evidence>
<comment type="caution">
    <text evidence="10">The sequence shown here is derived from an EMBL/GenBank/DDBJ whole genome shotgun (WGS) entry which is preliminary data.</text>
</comment>